<accession>A0A381VC18</accession>
<feature type="non-terminal residue" evidence="1">
    <location>
        <position position="1"/>
    </location>
</feature>
<proteinExistence type="predicted"/>
<dbReference type="AlphaFoldDB" id="A0A381VC18"/>
<protein>
    <submittedName>
        <fullName evidence="1">Uncharacterized protein</fullName>
    </submittedName>
</protein>
<sequence length="54" mass="6075">VEHPDNRIAIELRAVPRKICGHPLHALFISAQRHGFVSIVPPASWIGHTSWIGW</sequence>
<name>A0A381VC18_9ZZZZ</name>
<gene>
    <name evidence="1" type="ORF">METZ01_LOCUS90172</name>
</gene>
<evidence type="ECO:0000313" key="1">
    <source>
        <dbReference type="EMBL" id="SVA37318.1"/>
    </source>
</evidence>
<reference evidence="1" key="1">
    <citation type="submission" date="2018-05" db="EMBL/GenBank/DDBJ databases">
        <authorList>
            <person name="Lanie J.A."/>
            <person name="Ng W.-L."/>
            <person name="Kazmierczak K.M."/>
            <person name="Andrzejewski T.M."/>
            <person name="Davidsen T.M."/>
            <person name="Wayne K.J."/>
            <person name="Tettelin H."/>
            <person name="Glass J.I."/>
            <person name="Rusch D."/>
            <person name="Podicherti R."/>
            <person name="Tsui H.-C.T."/>
            <person name="Winkler M.E."/>
        </authorList>
    </citation>
    <scope>NUCLEOTIDE SEQUENCE</scope>
</reference>
<dbReference type="EMBL" id="UINC01008286">
    <property type="protein sequence ID" value="SVA37318.1"/>
    <property type="molecule type" value="Genomic_DNA"/>
</dbReference>
<organism evidence="1">
    <name type="scientific">marine metagenome</name>
    <dbReference type="NCBI Taxonomy" id="408172"/>
    <lineage>
        <taxon>unclassified sequences</taxon>
        <taxon>metagenomes</taxon>
        <taxon>ecological metagenomes</taxon>
    </lineage>
</organism>